<protein>
    <submittedName>
        <fullName evidence="2">Uncharacterized protein</fullName>
    </submittedName>
</protein>
<feature type="region of interest" description="Disordered" evidence="1">
    <location>
        <begin position="45"/>
        <end position="77"/>
    </location>
</feature>
<comment type="caution">
    <text evidence="2">The sequence shown here is derived from an EMBL/GenBank/DDBJ whole genome shotgun (WGS) entry which is preliminary data.</text>
</comment>
<reference evidence="2 3" key="1">
    <citation type="journal article" date="2020" name="ISME J.">
        <title>Uncovering the hidden diversity of litter-decomposition mechanisms in mushroom-forming fungi.</title>
        <authorList>
            <person name="Floudas D."/>
            <person name="Bentzer J."/>
            <person name="Ahren D."/>
            <person name="Johansson T."/>
            <person name="Persson P."/>
            <person name="Tunlid A."/>
        </authorList>
    </citation>
    <scope>NUCLEOTIDE SEQUENCE [LARGE SCALE GENOMIC DNA]</scope>
    <source>
        <strain evidence="2 3">CBS 101986</strain>
    </source>
</reference>
<evidence type="ECO:0000256" key="1">
    <source>
        <dbReference type="SAM" id="MobiDB-lite"/>
    </source>
</evidence>
<dbReference type="Proteomes" id="UP000567179">
    <property type="component" value="Unassembled WGS sequence"/>
</dbReference>
<name>A0A8H5ASF5_9AGAR</name>
<keyword evidence="3" id="KW-1185">Reference proteome</keyword>
<accession>A0A8H5ASF5</accession>
<dbReference type="AlphaFoldDB" id="A0A8H5ASF5"/>
<gene>
    <name evidence="2" type="ORF">D9619_010485</name>
</gene>
<feature type="compositionally biased region" description="Polar residues" evidence="1">
    <location>
        <begin position="45"/>
        <end position="70"/>
    </location>
</feature>
<evidence type="ECO:0000313" key="3">
    <source>
        <dbReference type="Proteomes" id="UP000567179"/>
    </source>
</evidence>
<dbReference type="EMBL" id="JAACJJ010000058">
    <property type="protein sequence ID" value="KAF5310054.1"/>
    <property type="molecule type" value="Genomic_DNA"/>
</dbReference>
<proteinExistence type="predicted"/>
<organism evidence="2 3">
    <name type="scientific">Psilocybe cf. subviscida</name>
    <dbReference type="NCBI Taxonomy" id="2480587"/>
    <lineage>
        <taxon>Eukaryota</taxon>
        <taxon>Fungi</taxon>
        <taxon>Dikarya</taxon>
        <taxon>Basidiomycota</taxon>
        <taxon>Agaricomycotina</taxon>
        <taxon>Agaricomycetes</taxon>
        <taxon>Agaricomycetidae</taxon>
        <taxon>Agaricales</taxon>
        <taxon>Agaricineae</taxon>
        <taxon>Strophariaceae</taxon>
        <taxon>Psilocybe</taxon>
    </lineage>
</organism>
<evidence type="ECO:0000313" key="2">
    <source>
        <dbReference type="EMBL" id="KAF5310054.1"/>
    </source>
</evidence>
<sequence length="89" mass="9463">MRTVSGTARDETTWTQPISGIFFNNSLHGQTGQSSSVNGSLSATALNDLSAHNPSQEAASSVEKTPSNDSFGGHETDTVFRKMGLGHYF</sequence>